<comment type="subcellular location">
    <subcellularLocation>
        <location evidence="1">Cell membrane</location>
        <topology evidence="1">Multi-pass membrane protein</topology>
    </subcellularLocation>
</comment>
<dbReference type="GO" id="GO:0006814">
    <property type="term" value="P:sodium ion transport"/>
    <property type="evidence" value="ECO:0007669"/>
    <property type="project" value="UniProtKB-KW"/>
</dbReference>
<dbReference type="InterPro" id="IPR001734">
    <property type="entry name" value="Na/solute_symporter"/>
</dbReference>
<evidence type="ECO:0000256" key="10">
    <source>
        <dbReference type="ARBA" id="ARBA00023136"/>
    </source>
</evidence>
<accession>A0A5S9IMT6</accession>
<feature type="transmembrane region" description="Helical" evidence="14">
    <location>
        <begin position="71"/>
        <end position="91"/>
    </location>
</feature>
<feature type="transmembrane region" description="Helical" evidence="14">
    <location>
        <begin position="273"/>
        <end position="295"/>
    </location>
</feature>
<dbReference type="Proteomes" id="UP000326354">
    <property type="component" value="Chromosome"/>
</dbReference>
<evidence type="ECO:0000256" key="13">
    <source>
        <dbReference type="RuleBase" id="RU362091"/>
    </source>
</evidence>
<protein>
    <submittedName>
        <fullName evidence="15">Sodium:proline symporter</fullName>
    </submittedName>
</protein>
<feature type="transmembrane region" description="Helical" evidence="14">
    <location>
        <begin position="237"/>
        <end position="261"/>
    </location>
</feature>
<reference evidence="15 16" key="1">
    <citation type="submission" date="2019-08" db="EMBL/GenBank/DDBJ databases">
        <title>Complete genome sequence of Candidatus Uab amorphum.</title>
        <authorList>
            <person name="Shiratori T."/>
            <person name="Suzuki S."/>
            <person name="Kakizawa Y."/>
            <person name="Ishida K."/>
        </authorList>
    </citation>
    <scope>NUCLEOTIDE SEQUENCE [LARGE SCALE GENOMIC DNA]</scope>
    <source>
        <strain evidence="15 16">SRT547</strain>
    </source>
</reference>
<dbReference type="RefSeq" id="WP_151968391.1">
    <property type="nucleotide sequence ID" value="NZ_AP019860.1"/>
</dbReference>
<keyword evidence="10 14" id="KW-0472">Membrane</keyword>
<evidence type="ECO:0000256" key="3">
    <source>
        <dbReference type="ARBA" id="ARBA00022448"/>
    </source>
</evidence>
<dbReference type="InterPro" id="IPR050277">
    <property type="entry name" value="Sodium:Solute_Symporter"/>
</dbReference>
<evidence type="ECO:0000256" key="6">
    <source>
        <dbReference type="ARBA" id="ARBA00022847"/>
    </source>
</evidence>
<dbReference type="PANTHER" id="PTHR48086">
    <property type="entry name" value="SODIUM/PROLINE SYMPORTER-RELATED"/>
    <property type="match status" value="1"/>
</dbReference>
<evidence type="ECO:0000256" key="14">
    <source>
        <dbReference type="SAM" id="Phobius"/>
    </source>
</evidence>
<dbReference type="PROSITE" id="PS50283">
    <property type="entry name" value="NA_SOLUT_SYMP_3"/>
    <property type="match status" value="1"/>
</dbReference>
<feature type="transmembrane region" description="Helical" evidence="14">
    <location>
        <begin position="393"/>
        <end position="417"/>
    </location>
</feature>
<feature type="transmembrane region" description="Helical" evidence="14">
    <location>
        <begin position="157"/>
        <end position="174"/>
    </location>
</feature>
<keyword evidence="6" id="KW-0769">Symport</keyword>
<keyword evidence="16" id="KW-1185">Reference proteome</keyword>
<feature type="transmembrane region" description="Helical" evidence="14">
    <location>
        <begin position="424"/>
        <end position="444"/>
    </location>
</feature>
<dbReference type="CDD" id="cd10322">
    <property type="entry name" value="SLC5sbd"/>
    <property type="match status" value="1"/>
</dbReference>
<evidence type="ECO:0000256" key="8">
    <source>
        <dbReference type="ARBA" id="ARBA00023053"/>
    </source>
</evidence>
<evidence type="ECO:0000256" key="4">
    <source>
        <dbReference type="ARBA" id="ARBA00022475"/>
    </source>
</evidence>
<comment type="catalytic activity">
    <reaction evidence="12">
        <text>L-proline(in) + Na(+)(in) = L-proline(out) + Na(+)(out)</text>
        <dbReference type="Rhea" id="RHEA:28967"/>
        <dbReference type="ChEBI" id="CHEBI:29101"/>
        <dbReference type="ChEBI" id="CHEBI:60039"/>
    </reaction>
</comment>
<keyword evidence="4" id="KW-1003">Cell membrane</keyword>
<feature type="transmembrane region" description="Helical" evidence="14">
    <location>
        <begin position="44"/>
        <end position="65"/>
    </location>
</feature>
<dbReference type="InterPro" id="IPR038377">
    <property type="entry name" value="Na/Glc_symporter_sf"/>
</dbReference>
<dbReference type="PANTHER" id="PTHR48086:SF3">
    <property type="entry name" value="SODIUM_PROLINE SYMPORTER"/>
    <property type="match status" value="1"/>
</dbReference>
<keyword evidence="5 14" id="KW-0812">Transmembrane</keyword>
<evidence type="ECO:0000313" key="16">
    <source>
        <dbReference type="Proteomes" id="UP000326354"/>
    </source>
</evidence>
<name>A0A5S9IMT6_UABAM</name>
<evidence type="ECO:0000256" key="2">
    <source>
        <dbReference type="ARBA" id="ARBA00006434"/>
    </source>
</evidence>
<dbReference type="EMBL" id="AP019860">
    <property type="protein sequence ID" value="BBM84221.1"/>
    <property type="molecule type" value="Genomic_DNA"/>
</dbReference>
<proteinExistence type="inferred from homology"/>
<evidence type="ECO:0000256" key="11">
    <source>
        <dbReference type="ARBA" id="ARBA00023201"/>
    </source>
</evidence>
<dbReference type="Pfam" id="PF00474">
    <property type="entry name" value="SSF"/>
    <property type="match status" value="1"/>
</dbReference>
<sequence>MIAAFTVIGIYVLGTFLISIYGHRAAQDTPQDYFLAGRSVGVTAMFFTLIATNFSAFFFLGFAGAGYRIGYSYYAMMSFSTAVVAFSFYFIGHKTWKISSENNFITPPEMIGELLHSKWLRFVFLSVMIVFTLPYIAIQPIGAGKILYTISGGQIPYFLGAVLLTFFIVFYVFWGGMRSVAWTDVFQGVVMFACIVTAMLVIAHQFGGIAEANRKAYELQPELFSRAGKGGYFTPKIWFSFSLLFLLSVPMFPQMFMRFFICRSPKSLKASATLYPIVTAILFICPVAIGVWGHMDFPGLDKQGSDNILPQMLNSSYFPSWLAITILLGAVAAFMSTLDSQLLALSSMITRDIYLVFIKPDASMKEQVFLGKILVVVLAVFGLAIAYNPPGTIFAIVKQAFTGLAMLFPTVVCAFYWKKTTAAACIASILCSEGLFVMYLFGFIPKSYAYGFLPVVPLTVIGFVIIMMVSLLQKRTV</sequence>
<dbReference type="GO" id="GO:0015293">
    <property type="term" value="F:symporter activity"/>
    <property type="evidence" value="ECO:0007669"/>
    <property type="project" value="UniProtKB-KW"/>
</dbReference>
<evidence type="ECO:0000313" key="15">
    <source>
        <dbReference type="EMBL" id="BBM84221.1"/>
    </source>
</evidence>
<keyword evidence="7 14" id="KW-1133">Transmembrane helix</keyword>
<dbReference type="Gene3D" id="1.20.1730.10">
    <property type="entry name" value="Sodium/glucose cotransporter"/>
    <property type="match status" value="1"/>
</dbReference>
<comment type="similarity">
    <text evidence="2 13">Belongs to the sodium:solute symporter (SSF) (TC 2.A.21) family.</text>
</comment>
<evidence type="ECO:0000256" key="7">
    <source>
        <dbReference type="ARBA" id="ARBA00022989"/>
    </source>
</evidence>
<feature type="transmembrane region" description="Helical" evidence="14">
    <location>
        <begin position="6"/>
        <end position="23"/>
    </location>
</feature>
<dbReference type="GO" id="GO:0005886">
    <property type="term" value="C:plasma membrane"/>
    <property type="evidence" value="ECO:0007669"/>
    <property type="project" value="UniProtKB-SubCell"/>
</dbReference>
<keyword evidence="11" id="KW-0739">Sodium transport</keyword>
<evidence type="ECO:0000256" key="1">
    <source>
        <dbReference type="ARBA" id="ARBA00004651"/>
    </source>
</evidence>
<evidence type="ECO:0000256" key="12">
    <source>
        <dbReference type="ARBA" id="ARBA00033708"/>
    </source>
</evidence>
<dbReference type="OrthoDB" id="9810181at2"/>
<feature type="transmembrane region" description="Helical" evidence="14">
    <location>
        <begin position="315"/>
        <end position="338"/>
    </location>
</feature>
<evidence type="ECO:0000256" key="5">
    <source>
        <dbReference type="ARBA" id="ARBA00022692"/>
    </source>
</evidence>
<gene>
    <name evidence="15" type="ORF">UABAM_02577</name>
</gene>
<keyword evidence="9" id="KW-0406">Ion transport</keyword>
<organism evidence="15 16">
    <name type="scientific">Uabimicrobium amorphum</name>
    <dbReference type="NCBI Taxonomy" id="2596890"/>
    <lineage>
        <taxon>Bacteria</taxon>
        <taxon>Pseudomonadati</taxon>
        <taxon>Planctomycetota</taxon>
        <taxon>Candidatus Uabimicrobiia</taxon>
        <taxon>Candidatus Uabimicrobiales</taxon>
        <taxon>Candidatus Uabimicrobiaceae</taxon>
        <taxon>Candidatus Uabimicrobium</taxon>
    </lineage>
</organism>
<evidence type="ECO:0000256" key="9">
    <source>
        <dbReference type="ARBA" id="ARBA00023065"/>
    </source>
</evidence>
<dbReference type="AlphaFoldDB" id="A0A5S9IMT6"/>
<feature type="transmembrane region" description="Helical" evidence="14">
    <location>
        <begin position="119"/>
        <end position="137"/>
    </location>
</feature>
<feature type="transmembrane region" description="Helical" evidence="14">
    <location>
        <begin position="186"/>
        <end position="206"/>
    </location>
</feature>
<keyword evidence="3" id="KW-0813">Transport</keyword>
<dbReference type="KEGG" id="uam:UABAM_02577"/>
<keyword evidence="8" id="KW-0915">Sodium</keyword>
<feature type="transmembrane region" description="Helical" evidence="14">
    <location>
        <begin position="369"/>
        <end position="387"/>
    </location>
</feature>
<feature type="transmembrane region" description="Helical" evidence="14">
    <location>
        <begin position="450"/>
        <end position="472"/>
    </location>
</feature>